<gene>
    <name evidence="1" type="ORF">P280DRAFT_513134</name>
</gene>
<accession>A0A6A6SBR8</accession>
<evidence type="ECO:0000313" key="2">
    <source>
        <dbReference type="Proteomes" id="UP000799753"/>
    </source>
</evidence>
<protein>
    <submittedName>
        <fullName evidence="1">Uncharacterized protein</fullName>
    </submittedName>
</protein>
<dbReference type="Proteomes" id="UP000799753">
    <property type="component" value="Unassembled WGS sequence"/>
</dbReference>
<proteinExistence type="predicted"/>
<keyword evidence="2" id="KW-1185">Reference proteome</keyword>
<evidence type="ECO:0000313" key="1">
    <source>
        <dbReference type="EMBL" id="KAF2645219.1"/>
    </source>
</evidence>
<name>A0A6A6SBR8_9PLEO</name>
<organism evidence="1 2">
    <name type="scientific">Massarina eburnea CBS 473.64</name>
    <dbReference type="NCBI Taxonomy" id="1395130"/>
    <lineage>
        <taxon>Eukaryota</taxon>
        <taxon>Fungi</taxon>
        <taxon>Dikarya</taxon>
        <taxon>Ascomycota</taxon>
        <taxon>Pezizomycotina</taxon>
        <taxon>Dothideomycetes</taxon>
        <taxon>Pleosporomycetidae</taxon>
        <taxon>Pleosporales</taxon>
        <taxon>Massarineae</taxon>
        <taxon>Massarinaceae</taxon>
        <taxon>Massarina</taxon>
    </lineage>
</organism>
<sequence length="181" mass="19999">MSAASNLDGDGLAASCAILAKTFTGISELLRLRDLAAVPEISKELSDTKSRVGNLEKKLDEAYALIGKLSAAELSNVERPAEEAKAKKREQAVKHNRRALQHNEYNKDYYMRREGHFSMDVAVFVNADTGEPIPGFPKTVYDLQVLEDAKLEELLVAIGEWDNVGCSELFIHLGRCIGVYD</sequence>
<dbReference type="EMBL" id="MU006777">
    <property type="protein sequence ID" value="KAF2645219.1"/>
    <property type="molecule type" value="Genomic_DNA"/>
</dbReference>
<reference evidence="1" key="1">
    <citation type="journal article" date="2020" name="Stud. Mycol.">
        <title>101 Dothideomycetes genomes: a test case for predicting lifestyles and emergence of pathogens.</title>
        <authorList>
            <person name="Haridas S."/>
            <person name="Albert R."/>
            <person name="Binder M."/>
            <person name="Bloem J."/>
            <person name="Labutti K."/>
            <person name="Salamov A."/>
            <person name="Andreopoulos B."/>
            <person name="Baker S."/>
            <person name="Barry K."/>
            <person name="Bills G."/>
            <person name="Bluhm B."/>
            <person name="Cannon C."/>
            <person name="Castanera R."/>
            <person name="Culley D."/>
            <person name="Daum C."/>
            <person name="Ezra D."/>
            <person name="Gonzalez J."/>
            <person name="Henrissat B."/>
            <person name="Kuo A."/>
            <person name="Liang C."/>
            <person name="Lipzen A."/>
            <person name="Lutzoni F."/>
            <person name="Magnuson J."/>
            <person name="Mondo S."/>
            <person name="Nolan M."/>
            <person name="Ohm R."/>
            <person name="Pangilinan J."/>
            <person name="Park H.-J."/>
            <person name="Ramirez L."/>
            <person name="Alfaro M."/>
            <person name="Sun H."/>
            <person name="Tritt A."/>
            <person name="Yoshinaga Y."/>
            <person name="Zwiers L.-H."/>
            <person name="Turgeon B."/>
            <person name="Goodwin S."/>
            <person name="Spatafora J."/>
            <person name="Crous P."/>
            <person name="Grigoriev I."/>
        </authorList>
    </citation>
    <scope>NUCLEOTIDE SEQUENCE</scope>
    <source>
        <strain evidence="1">CBS 473.64</strain>
    </source>
</reference>
<dbReference type="AlphaFoldDB" id="A0A6A6SBR8"/>